<dbReference type="GO" id="GO:0006355">
    <property type="term" value="P:regulation of DNA-templated transcription"/>
    <property type="evidence" value="ECO:0000318"/>
    <property type="project" value="GO_Central"/>
</dbReference>
<evidence type="ECO:0000313" key="1">
    <source>
        <dbReference type="EMBL" id="BAS87625.1"/>
    </source>
</evidence>
<gene>
    <name evidence="1" type="ordered locus">Os04g0117801</name>
    <name evidence="1" type="ORF">OSNPB_040117801</name>
</gene>
<dbReference type="FunCoup" id="A0A0N7KIH4">
    <property type="interactions" value="331"/>
</dbReference>
<dbReference type="EMBL" id="AP014960">
    <property type="protein sequence ID" value="BAS87625.1"/>
    <property type="molecule type" value="Genomic_DNA"/>
</dbReference>
<keyword evidence="2" id="KW-1185">Reference proteome</keyword>
<evidence type="ECO:0000313" key="2">
    <source>
        <dbReference type="Proteomes" id="UP000059680"/>
    </source>
</evidence>
<dbReference type="GO" id="GO:0005634">
    <property type="term" value="C:nucleus"/>
    <property type="evidence" value="ECO:0000318"/>
    <property type="project" value="GO_Central"/>
</dbReference>
<proteinExistence type="predicted"/>
<name>A0A0N7KIH4_ORYSJ</name>
<dbReference type="STRING" id="39947.A0A0N7KIH4"/>
<dbReference type="AlphaFoldDB" id="A0A0N7KIH4"/>
<dbReference type="Proteomes" id="UP000059680">
    <property type="component" value="Chromosome 4"/>
</dbReference>
<reference evidence="2" key="1">
    <citation type="journal article" date="2005" name="Nature">
        <title>The map-based sequence of the rice genome.</title>
        <authorList>
            <consortium name="International rice genome sequencing project (IRGSP)"/>
            <person name="Matsumoto T."/>
            <person name="Wu J."/>
            <person name="Kanamori H."/>
            <person name="Katayose Y."/>
            <person name="Fujisawa M."/>
            <person name="Namiki N."/>
            <person name="Mizuno H."/>
            <person name="Yamamoto K."/>
            <person name="Antonio B.A."/>
            <person name="Baba T."/>
            <person name="Sakata K."/>
            <person name="Nagamura Y."/>
            <person name="Aoki H."/>
            <person name="Arikawa K."/>
            <person name="Arita K."/>
            <person name="Bito T."/>
            <person name="Chiden Y."/>
            <person name="Fujitsuka N."/>
            <person name="Fukunaka R."/>
            <person name="Hamada M."/>
            <person name="Harada C."/>
            <person name="Hayashi A."/>
            <person name="Hijishita S."/>
            <person name="Honda M."/>
            <person name="Hosokawa S."/>
            <person name="Ichikawa Y."/>
            <person name="Idonuma A."/>
            <person name="Iijima M."/>
            <person name="Ikeda M."/>
            <person name="Ikeno M."/>
            <person name="Ito K."/>
            <person name="Ito S."/>
            <person name="Ito T."/>
            <person name="Ito Y."/>
            <person name="Ito Y."/>
            <person name="Iwabuchi A."/>
            <person name="Kamiya K."/>
            <person name="Karasawa W."/>
            <person name="Kurita K."/>
            <person name="Katagiri S."/>
            <person name="Kikuta A."/>
            <person name="Kobayashi H."/>
            <person name="Kobayashi N."/>
            <person name="Machita K."/>
            <person name="Maehara T."/>
            <person name="Masukawa M."/>
            <person name="Mizubayashi T."/>
            <person name="Mukai Y."/>
            <person name="Nagasaki H."/>
            <person name="Nagata Y."/>
            <person name="Naito S."/>
            <person name="Nakashima M."/>
            <person name="Nakama Y."/>
            <person name="Nakamichi Y."/>
            <person name="Nakamura M."/>
            <person name="Meguro A."/>
            <person name="Negishi M."/>
            <person name="Ohta I."/>
            <person name="Ohta T."/>
            <person name="Okamoto M."/>
            <person name="Ono N."/>
            <person name="Saji S."/>
            <person name="Sakaguchi M."/>
            <person name="Sakai K."/>
            <person name="Shibata M."/>
            <person name="Shimokawa T."/>
            <person name="Song J."/>
            <person name="Takazaki Y."/>
            <person name="Terasawa K."/>
            <person name="Tsugane M."/>
            <person name="Tsuji K."/>
            <person name="Ueda S."/>
            <person name="Waki K."/>
            <person name="Yamagata H."/>
            <person name="Yamamoto M."/>
            <person name="Yamamoto S."/>
            <person name="Yamane H."/>
            <person name="Yoshiki S."/>
            <person name="Yoshihara R."/>
            <person name="Yukawa K."/>
            <person name="Zhong H."/>
            <person name="Yano M."/>
            <person name="Yuan Q."/>
            <person name="Ouyang S."/>
            <person name="Liu J."/>
            <person name="Jones K.M."/>
            <person name="Gansberger K."/>
            <person name="Moffat K."/>
            <person name="Hill J."/>
            <person name="Bera J."/>
            <person name="Fadrosh D."/>
            <person name="Jin S."/>
            <person name="Johri S."/>
            <person name="Kim M."/>
            <person name="Overton L."/>
            <person name="Reardon M."/>
            <person name="Tsitrin T."/>
            <person name="Vuong H."/>
            <person name="Weaver B."/>
            <person name="Ciecko A."/>
            <person name="Tallon L."/>
            <person name="Jackson J."/>
            <person name="Pai G."/>
            <person name="Aken S.V."/>
            <person name="Utterback T."/>
            <person name="Reidmuller S."/>
            <person name="Feldblyum T."/>
            <person name="Hsiao J."/>
            <person name="Zismann V."/>
            <person name="Iobst S."/>
            <person name="de Vazeille A.R."/>
            <person name="Buell C.R."/>
            <person name="Ying K."/>
            <person name="Li Y."/>
            <person name="Lu T."/>
            <person name="Huang Y."/>
            <person name="Zhao Q."/>
            <person name="Feng Q."/>
            <person name="Zhang L."/>
            <person name="Zhu J."/>
            <person name="Weng Q."/>
            <person name="Mu J."/>
            <person name="Lu Y."/>
            <person name="Fan D."/>
            <person name="Liu Y."/>
            <person name="Guan J."/>
            <person name="Zhang Y."/>
            <person name="Yu S."/>
            <person name="Liu X."/>
            <person name="Zhang Y."/>
            <person name="Hong G."/>
            <person name="Han B."/>
            <person name="Choisne N."/>
            <person name="Demange N."/>
            <person name="Orjeda G."/>
            <person name="Samain S."/>
            <person name="Cattolico L."/>
            <person name="Pelletier E."/>
            <person name="Couloux A."/>
            <person name="Segurens B."/>
            <person name="Wincker P."/>
            <person name="D'Hont A."/>
            <person name="Scarpelli C."/>
            <person name="Weissenbach J."/>
            <person name="Salanoubat M."/>
            <person name="Quetier F."/>
            <person name="Yu Y."/>
            <person name="Kim H.R."/>
            <person name="Rambo T."/>
            <person name="Currie J."/>
            <person name="Collura K."/>
            <person name="Luo M."/>
            <person name="Yang T."/>
            <person name="Ammiraju J.S.S."/>
            <person name="Engler F."/>
            <person name="Soderlund C."/>
            <person name="Wing R.A."/>
            <person name="Palmer L.E."/>
            <person name="de la Bastide M."/>
            <person name="Spiegel L."/>
            <person name="Nascimento L."/>
            <person name="Zutavern T."/>
            <person name="O'Shaughnessy A."/>
            <person name="Dike S."/>
            <person name="Dedhia N."/>
            <person name="Preston R."/>
            <person name="Balija V."/>
            <person name="McCombie W.R."/>
            <person name="Chow T."/>
            <person name="Chen H."/>
            <person name="Chung M."/>
            <person name="Chen C."/>
            <person name="Shaw J."/>
            <person name="Wu H."/>
            <person name="Hsiao K."/>
            <person name="Chao Y."/>
            <person name="Chu M."/>
            <person name="Cheng C."/>
            <person name="Hour A."/>
            <person name="Lee P."/>
            <person name="Lin S."/>
            <person name="Lin Y."/>
            <person name="Liou J."/>
            <person name="Liu S."/>
            <person name="Hsing Y."/>
            <person name="Raghuvanshi S."/>
            <person name="Mohanty A."/>
            <person name="Bharti A.K."/>
            <person name="Gaur A."/>
            <person name="Gupta V."/>
            <person name="Kumar D."/>
            <person name="Ravi V."/>
            <person name="Vij S."/>
            <person name="Kapur A."/>
            <person name="Khurana P."/>
            <person name="Khurana P."/>
            <person name="Khurana J.P."/>
            <person name="Tyagi A.K."/>
            <person name="Gaikwad K."/>
            <person name="Singh A."/>
            <person name="Dalal V."/>
            <person name="Srivastava S."/>
            <person name="Dixit A."/>
            <person name="Pal A.K."/>
            <person name="Ghazi I.A."/>
            <person name="Yadav M."/>
            <person name="Pandit A."/>
            <person name="Bhargava A."/>
            <person name="Sureshbabu K."/>
            <person name="Batra K."/>
            <person name="Sharma T.R."/>
            <person name="Mohapatra T."/>
            <person name="Singh N.K."/>
            <person name="Messing J."/>
            <person name="Nelson A.B."/>
            <person name="Fuks G."/>
            <person name="Kavchok S."/>
            <person name="Keizer G."/>
            <person name="Linton E."/>
            <person name="Llaca V."/>
            <person name="Song R."/>
            <person name="Tanyolac B."/>
            <person name="Young S."/>
            <person name="Ho-Il K."/>
            <person name="Hahn J.H."/>
            <person name="Sangsakoo G."/>
            <person name="Vanavichit A."/>
            <person name="de Mattos Luiz.A.T."/>
            <person name="Zimmer P.D."/>
            <person name="Malone G."/>
            <person name="Dellagostin O."/>
            <person name="de Oliveira A.C."/>
            <person name="Bevan M."/>
            <person name="Bancroft I."/>
            <person name="Minx P."/>
            <person name="Cordum H."/>
            <person name="Wilson R."/>
            <person name="Cheng Z."/>
            <person name="Jin W."/>
            <person name="Jiang J."/>
            <person name="Leong S.A."/>
            <person name="Iwama H."/>
            <person name="Gojobori T."/>
            <person name="Itoh T."/>
            <person name="Niimura Y."/>
            <person name="Fujii Y."/>
            <person name="Habara T."/>
            <person name="Sakai H."/>
            <person name="Sato Y."/>
            <person name="Wilson G."/>
            <person name="Kumar K."/>
            <person name="McCouch S."/>
            <person name="Juretic N."/>
            <person name="Hoen D."/>
            <person name="Wright S."/>
            <person name="Bruskiewich R."/>
            <person name="Bureau T."/>
            <person name="Miyao A."/>
            <person name="Hirochika H."/>
            <person name="Nishikawa T."/>
            <person name="Kadowaki K."/>
            <person name="Sugiura M."/>
            <person name="Burr B."/>
            <person name="Sasaki T."/>
        </authorList>
    </citation>
    <scope>NUCLEOTIDE SEQUENCE [LARGE SCALE GENOMIC DNA]</scope>
    <source>
        <strain evidence="2">cv. Nipponbare</strain>
    </source>
</reference>
<dbReference type="PaxDb" id="39947-A0A0N7KIH4"/>
<accession>A0A0N7KIH4</accession>
<reference evidence="1 2" key="3">
    <citation type="journal article" date="2013" name="Rice">
        <title>Improvement of the Oryza sativa Nipponbare reference genome using next generation sequence and optical map data.</title>
        <authorList>
            <person name="Kawahara Y."/>
            <person name="de la Bastide M."/>
            <person name="Hamilton J.P."/>
            <person name="Kanamori H."/>
            <person name="McCombie W.R."/>
            <person name="Ouyang S."/>
            <person name="Schwartz D.C."/>
            <person name="Tanaka T."/>
            <person name="Wu J."/>
            <person name="Zhou S."/>
            <person name="Childs K.L."/>
            <person name="Davidson R.M."/>
            <person name="Lin H."/>
            <person name="Quesada-Ocampo L."/>
            <person name="Vaillancourt B."/>
            <person name="Sakai H."/>
            <person name="Lee S.S."/>
            <person name="Kim J."/>
            <person name="Numa H."/>
            <person name="Itoh T."/>
            <person name="Buell C.R."/>
            <person name="Matsumoto T."/>
        </authorList>
    </citation>
    <scope>NUCLEOTIDE SEQUENCE [LARGE SCALE GENOMIC DNA]</scope>
    <source>
        <strain evidence="2">cv. Nipponbare</strain>
    </source>
</reference>
<organism evidence="1 2">
    <name type="scientific">Oryza sativa subsp. japonica</name>
    <name type="common">Rice</name>
    <dbReference type="NCBI Taxonomy" id="39947"/>
    <lineage>
        <taxon>Eukaryota</taxon>
        <taxon>Viridiplantae</taxon>
        <taxon>Streptophyta</taxon>
        <taxon>Embryophyta</taxon>
        <taxon>Tracheophyta</taxon>
        <taxon>Spermatophyta</taxon>
        <taxon>Magnoliopsida</taxon>
        <taxon>Liliopsida</taxon>
        <taxon>Poales</taxon>
        <taxon>Poaceae</taxon>
        <taxon>BOP clade</taxon>
        <taxon>Oryzoideae</taxon>
        <taxon>Oryzeae</taxon>
        <taxon>Oryzinae</taxon>
        <taxon>Oryza</taxon>
        <taxon>Oryza sativa</taxon>
    </lineage>
</organism>
<dbReference type="InParanoid" id="A0A0N7KIH4"/>
<sequence length="136" mass="15150">MLFLLSPAAPRPRHQAHQRFLLLRSPPLFPVLGNGSAAYLLRGTPPPPPTMTPRVFREFRDAAPSPETPDADATDDDYLGELDFEDEDGFDADSFLAADVLSSATIHPYIRSLMVLEFRVPARPAQHRPSNEAAWR</sequence>
<reference evidence="1 2" key="2">
    <citation type="journal article" date="2013" name="Plant Cell Physiol.">
        <title>Rice Annotation Project Database (RAP-DB): an integrative and interactive database for rice genomics.</title>
        <authorList>
            <person name="Sakai H."/>
            <person name="Lee S.S."/>
            <person name="Tanaka T."/>
            <person name="Numa H."/>
            <person name="Kim J."/>
            <person name="Kawahara Y."/>
            <person name="Wakimoto H."/>
            <person name="Yang C.C."/>
            <person name="Iwamoto M."/>
            <person name="Abe T."/>
            <person name="Yamada Y."/>
            <person name="Muto A."/>
            <person name="Inokuchi H."/>
            <person name="Ikemura T."/>
            <person name="Matsumoto T."/>
            <person name="Sasaki T."/>
            <person name="Itoh T."/>
        </authorList>
    </citation>
    <scope>NUCLEOTIDE SEQUENCE [LARGE SCALE GENOMIC DNA]</scope>
    <source>
        <strain evidence="2">cv. Nipponbare</strain>
    </source>
</reference>
<protein>
    <submittedName>
        <fullName evidence="1">Os04g0117801 protein</fullName>
    </submittedName>
</protein>